<gene>
    <name evidence="3" type="ORF">WMO25_16160</name>
</gene>
<keyword evidence="1" id="KW-0238">DNA-binding</keyword>
<dbReference type="Gene3D" id="1.10.260.40">
    <property type="entry name" value="lambda repressor-like DNA-binding domains"/>
    <property type="match status" value="1"/>
</dbReference>
<proteinExistence type="predicted"/>
<dbReference type="EMBL" id="JBBMEK010000305">
    <property type="protein sequence ID" value="MEQ2366598.1"/>
    <property type="molecule type" value="Genomic_DNA"/>
</dbReference>
<sequence length="126" mass="14192">MGVIEMQPEIDYVKIGRRIKTARLEKGYSQAELGARVGCSNNHMSHVEVGQTKVSLQMLLKLAFVLEKSFDYFLLDTPYAKCESIIDSEIAGKLKQCNATTLVTISKILDALIEQQKMVCTDQQEY</sequence>
<reference evidence="3 4" key="1">
    <citation type="submission" date="2024-03" db="EMBL/GenBank/DDBJ databases">
        <title>Human intestinal bacterial collection.</title>
        <authorList>
            <person name="Pauvert C."/>
            <person name="Hitch T.C.A."/>
            <person name="Clavel T."/>
        </authorList>
    </citation>
    <scope>NUCLEOTIDE SEQUENCE [LARGE SCALE GENOMIC DNA]</scope>
    <source>
        <strain evidence="3 4">CLA-AA-H190</strain>
    </source>
</reference>
<dbReference type="SUPFAM" id="SSF47413">
    <property type="entry name" value="lambda repressor-like DNA-binding domains"/>
    <property type="match status" value="1"/>
</dbReference>
<evidence type="ECO:0000256" key="1">
    <source>
        <dbReference type="ARBA" id="ARBA00023125"/>
    </source>
</evidence>
<dbReference type="PANTHER" id="PTHR46558">
    <property type="entry name" value="TRACRIPTIONAL REGULATORY PROTEIN-RELATED-RELATED"/>
    <property type="match status" value="1"/>
</dbReference>
<protein>
    <submittedName>
        <fullName evidence="3">Helix-turn-helix transcriptional regulator</fullName>
    </submittedName>
</protein>
<dbReference type="SMART" id="SM00530">
    <property type="entry name" value="HTH_XRE"/>
    <property type="match status" value="1"/>
</dbReference>
<evidence type="ECO:0000259" key="2">
    <source>
        <dbReference type="PROSITE" id="PS50943"/>
    </source>
</evidence>
<evidence type="ECO:0000313" key="3">
    <source>
        <dbReference type="EMBL" id="MEQ2366598.1"/>
    </source>
</evidence>
<feature type="domain" description="HTH cro/C1-type" evidence="2">
    <location>
        <begin position="19"/>
        <end position="73"/>
    </location>
</feature>
<keyword evidence="4" id="KW-1185">Reference proteome</keyword>
<comment type="caution">
    <text evidence="3">The sequence shown here is derived from an EMBL/GenBank/DDBJ whole genome shotgun (WGS) entry which is preliminary data.</text>
</comment>
<dbReference type="InterPro" id="IPR010982">
    <property type="entry name" value="Lambda_DNA-bd_dom_sf"/>
</dbReference>
<dbReference type="PANTHER" id="PTHR46558:SF4">
    <property type="entry name" value="DNA-BIDING PHAGE PROTEIN"/>
    <property type="match status" value="1"/>
</dbReference>
<accession>A0ABV1B9G1</accession>
<name>A0ABV1B9G1_9FIRM</name>
<dbReference type="InterPro" id="IPR001387">
    <property type="entry name" value="Cro/C1-type_HTH"/>
</dbReference>
<organism evidence="3 4">
    <name type="scientific">Coprococcus intestinihominis</name>
    <dbReference type="NCBI Taxonomy" id="3133154"/>
    <lineage>
        <taxon>Bacteria</taxon>
        <taxon>Bacillati</taxon>
        <taxon>Bacillota</taxon>
        <taxon>Clostridia</taxon>
        <taxon>Lachnospirales</taxon>
        <taxon>Lachnospiraceae</taxon>
        <taxon>Coprococcus</taxon>
    </lineage>
</organism>
<dbReference type="RefSeq" id="WP_349086189.1">
    <property type="nucleotide sequence ID" value="NZ_JBBMEK010000305.1"/>
</dbReference>
<dbReference type="PROSITE" id="PS50943">
    <property type="entry name" value="HTH_CROC1"/>
    <property type="match status" value="1"/>
</dbReference>
<dbReference type="Proteomes" id="UP001469749">
    <property type="component" value="Unassembled WGS sequence"/>
</dbReference>
<dbReference type="CDD" id="cd00093">
    <property type="entry name" value="HTH_XRE"/>
    <property type="match status" value="1"/>
</dbReference>
<dbReference type="Pfam" id="PF01381">
    <property type="entry name" value="HTH_3"/>
    <property type="match status" value="1"/>
</dbReference>
<evidence type="ECO:0000313" key="4">
    <source>
        <dbReference type="Proteomes" id="UP001469749"/>
    </source>
</evidence>